<evidence type="ECO:0000256" key="5">
    <source>
        <dbReference type="ARBA" id="ARBA00022856"/>
    </source>
</evidence>
<keyword evidence="6" id="KW-0653">Protein transport</keyword>
<feature type="transmembrane region" description="Helical" evidence="10">
    <location>
        <begin position="274"/>
        <end position="295"/>
    </location>
</feature>
<name>A0ABU3VF48_9RHOB</name>
<dbReference type="PROSITE" id="PS50928">
    <property type="entry name" value="ABC_TM1"/>
    <property type="match status" value="1"/>
</dbReference>
<comment type="caution">
    <text evidence="12">The sequence shown here is derived from an EMBL/GenBank/DDBJ whole genome shotgun (WGS) entry which is preliminary data.</text>
</comment>
<dbReference type="InterPro" id="IPR035906">
    <property type="entry name" value="MetI-like_sf"/>
</dbReference>
<dbReference type="RefSeq" id="WP_316777015.1">
    <property type="nucleotide sequence ID" value="NZ_JASMWN010000010.1"/>
</dbReference>
<feature type="transmembrane region" description="Helical" evidence="10">
    <location>
        <begin position="108"/>
        <end position="135"/>
    </location>
</feature>
<dbReference type="InterPro" id="IPR000515">
    <property type="entry name" value="MetI-like"/>
</dbReference>
<evidence type="ECO:0000256" key="4">
    <source>
        <dbReference type="ARBA" id="ARBA00022692"/>
    </source>
</evidence>
<comment type="similarity">
    <text evidence="9">Belongs to the binding-protein-dependent transport system permease family. OppBC subfamily.</text>
</comment>
<accession>A0ABU3VF48</accession>
<feature type="transmembrane region" description="Helical" evidence="10">
    <location>
        <begin position="155"/>
        <end position="179"/>
    </location>
</feature>
<dbReference type="InterPro" id="IPR025966">
    <property type="entry name" value="OppC_N"/>
</dbReference>
<dbReference type="InterPro" id="IPR053385">
    <property type="entry name" value="ABC_transport_permease"/>
</dbReference>
<evidence type="ECO:0000256" key="9">
    <source>
        <dbReference type="ARBA" id="ARBA00024202"/>
    </source>
</evidence>
<keyword evidence="2 10" id="KW-0813">Transport</keyword>
<keyword evidence="4 10" id="KW-0812">Transmembrane</keyword>
<evidence type="ECO:0000256" key="2">
    <source>
        <dbReference type="ARBA" id="ARBA00022448"/>
    </source>
</evidence>
<evidence type="ECO:0000256" key="8">
    <source>
        <dbReference type="ARBA" id="ARBA00023136"/>
    </source>
</evidence>
<keyword evidence="13" id="KW-1185">Reference proteome</keyword>
<organism evidence="12 13">
    <name type="scientific">Sedimentitalea todarodis</name>
    <dbReference type="NCBI Taxonomy" id="1631240"/>
    <lineage>
        <taxon>Bacteria</taxon>
        <taxon>Pseudomonadati</taxon>
        <taxon>Pseudomonadota</taxon>
        <taxon>Alphaproteobacteria</taxon>
        <taxon>Rhodobacterales</taxon>
        <taxon>Paracoccaceae</taxon>
        <taxon>Sedimentitalea</taxon>
    </lineage>
</organism>
<dbReference type="EMBL" id="JASMWN010000010">
    <property type="protein sequence ID" value="MDU9004790.1"/>
    <property type="molecule type" value="Genomic_DNA"/>
</dbReference>
<comment type="subcellular location">
    <subcellularLocation>
        <location evidence="1 10">Cell membrane</location>
        <topology evidence="1 10">Multi-pass membrane protein</topology>
    </subcellularLocation>
</comment>
<dbReference type="CDD" id="cd06261">
    <property type="entry name" value="TM_PBP2"/>
    <property type="match status" value="1"/>
</dbReference>
<reference evidence="13" key="1">
    <citation type="submission" date="2023-05" db="EMBL/GenBank/DDBJ databases">
        <title>Sedimentitalea sp. nov. JM2-8.</title>
        <authorList>
            <person name="Huang J."/>
        </authorList>
    </citation>
    <scope>NUCLEOTIDE SEQUENCE [LARGE SCALE GENOMIC DNA]</scope>
    <source>
        <strain evidence="13">KHS03</strain>
    </source>
</reference>
<feature type="domain" description="ABC transmembrane type-1" evidence="11">
    <location>
        <begin position="106"/>
        <end position="295"/>
    </location>
</feature>
<gene>
    <name evidence="12" type="ORF">QO231_13125</name>
</gene>
<sequence>MSDSNAPKANGGLRAWLMSPAPQSKFQARCQRSYLSWLAFRSNPIAMTGLVIILGLILMAIFAPVLTATNGLEPDLANRLQPFSAEHWLGTDQLGRDIYDRIIWGSRITLYIVGLVSVIVVPIGLAIGTIAGYLGGWVDNVLMRITDIFLAFPRLILALALVAALGPGLENAVLAIALTTWSPYARIARAEVLTIRNAEFILAAQAQGASTFRILRRHVVPICLSSVIVRLTLDMAGIILTAAGLGFLGLGAQPPLPEWGAMISTGRQLLLDQWWVPTVPGIAIFVVSLGFCLLGDGLRDALDPKNTDT</sequence>
<evidence type="ECO:0000256" key="3">
    <source>
        <dbReference type="ARBA" id="ARBA00022475"/>
    </source>
</evidence>
<dbReference type="PANTHER" id="PTHR43386">
    <property type="entry name" value="OLIGOPEPTIDE TRANSPORT SYSTEM PERMEASE PROTEIN APPC"/>
    <property type="match status" value="1"/>
</dbReference>
<evidence type="ECO:0000256" key="6">
    <source>
        <dbReference type="ARBA" id="ARBA00022927"/>
    </source>
</evidence>
<feature type="transmembrane region" description="Helical" evidence="10">
    <location>
        <begin position="45"/>
        <end position="66"/>
    </location>
</feature>
<dbReference type="Gene3D" id="1.10.3720.10">
    <property type="entry name" value="MetI-like"/>
    <property type="match status" value="1"/>
</dbReference>
<dbReference type="Pfam" id="PF12911">
    <property type="entry name" value="OppC_N"/>
    <property type="match status" value="1"/>
</dbReference>
<dbReference type="Proteomes" id="UP001255416">
    <property type="component" value="Unassembled WGS sequence"/>
</dbReference>
<protein>
    <submittedName>
        <fullName evidence="12">ABC transporter permease</fullName>
    </submittedName>
</protein>
<dbReference type="NCBIfam" id="NF045474">
    <property type="entry name" value="Opp2C"/>
    <property type="match status" value="1"/>
</dbReference>
<keyword evidence="3" id="KW-1003">Cell membrane</keyword>
<keyword evidence="7 10" id="KW-1133">Transmembrane helix</keyword>
<evidence type="ECO:0000256" key="1">
    <source>
        <dbReference type="ARBA" id="ARBA00004651"/>
    </source>
</evidence>
<dbReference type="SUPFAM" id="SSF161098">
    <property type="entry name" value="MetI-like"/>
    <property type="match status" value="1"/>
</dbReference>
<evidence type="ECO:0000313" key="13">
    <source>
        <dbReference type="Proteomes" id="UP001255416"/>
    </source>
</evidence>
<dbReference type="InterPro" id="IPR050366">
    <property type="entry name" value="BP-dependent_transpt_permease"/>
</dbReference>
<evidence type="ECO:0000256" key="10">
    <source>
        <dbReference type="RuleBase" id="RU363032"/>
    </source>
</evidence>
<feature type="transmembrane region" description="Helical" evidence="10">
    <location>
        <begin position="235"/>
        <end position="254"/>
    </location>
</feature>
<proteinExistence type="inferred from homology"/>
<evidence type="ECO:0000313" key="12">
    <source>
        <dbReference type="EMBL" id="MDU9004790.1"/>
    </source>
</evidence>
<dbReference type="Pfam" id="PF00528">
    <property type="entry name" value="BPD_transp_1"/>
    <property type="match status" value="1"/>
</dbReference>
<keyword evidence="8 10" id="KW-0472">Membrane</keyword>
<keyword evidence="5" id="KW-0571">Peptide transport</keyword>
<dbReference type="PANTHER" id="PTHR43386:SF1">
    <property type="entry name" value="D,D-DIPEPTIDE TRANSPORT SYSTEM PERMEASE PROTEIN DDPC-RELATED"/>
    <property type="match status" value="1"/>
</dbReference>
<evidence type="ECO:0000256" key="7">
    <source>
        <dbReference type="ARBA" id="ARBA00022989"/>
    </source>
</evidence>
<evidence type="ECO:0000259" key="11">
    <source>
        <dbReference type="PROSITE" id="PS50928"/>
    </source>
</evidence>